<dbReference type="Proteomes" id="UP000507245">
    <property type="component" value="Unassembled WGS sequence"/>
</dbReference>
<accession>A0A6J5XDB2</accession>
<evidence type="ECO:0000313" key="2">
    <source>
        <dbReference type="EMBL" id="CAB4311689.1"/>
    </source>
</evidence>
<name>A0A6J5XDB2_PRUAR</name>
<evidence type="ECO:0000313" key="3">
    <source>
        <dbReference type="Proteomes" id="UP000507222"/>
    </source>
</evidence>
<sequence>MGLFQLLIQKFQCFKQITADHKPTRDTFEEQFTELFKTNGNRDWGAILDCVIPVVTEEMNMELMKPVSTEEVNEAAFQMGGTKAPGLDGFNRVFYHNYWEIIRHEI</sequence>
<dbReference type="AlphaFoldDB" id="A0A6J5XDB2"/>
<keyword evidence="4" id="KW-1185">Reference proteome</keyword>
<organism evidence="2 4">
    <name type="scientific">Prunus armeniaca</name>
    <name type="common">Apricot</name>
    <name type="synonym">Armeniaca vulgaris</name>
    <dbReference type="NCBI Taxonomy" id="36596"/>
    <lineage>
        <taxon>Eukaryota</taxon>
        <taxon>Viridiplantae</taxon>
        <taxon>Streptophyta</taxon>
        <taxon>Embryophyta</taxon>
        <taxon>Tracheophyta</taxon>
        <taxon>Spermatophyta</taxon>
        <taxon>Magnoliopsida</taxon>
        <taxon>eudicotyledons</taxon>
        <taxon>Gunneridae</taxon>
        <taxon>Pentapetalae</taxon>
        <taxon>rosids</taxon>
        <taxon>fabids</taxon>
        <taxon>Rosales</taxon>
        <taxon>Rosaceae</taxon>
        <taxon>Amygdaloideae</taxon>
        <taxon>Amygdaleae</taxon>
        <taxon>Prunus</taxon>
    </lineage>
</organism>
<dbReference type="EMBL" id="CAEKKB010000005">
    <property type="protein sequence ID" value="CAB4311689.1"/>
    <property type="molecule type" value="Genomic_DNA"/>
</dbReference>
<evidence type="ECO:0000313" key="4">
    <source>
        <dbReference type="Proteomes" id="UP000507245"/>
    </source>
</evidence>
<protein>
    <recommendedName>
        <fullName evidence="5">Reverse transcriptase domain-containing protein</fullName>
    </recommendedName>
</protein>
<dbReference type="EMBL" id="CAEKDK010000005">
    <property type="protein sequence ID" value="CAB4281279.1"/>
    <property type="molecule type" value="Genomic_DNA"/>
</dbReference>
<proteinExistence type="predicted"/>
<evidence type="ECO:0008006" key="5">
    <source>
        <dbReference type="Google" id="ProtNLM"/>
    </source>
</evidence>
<dbReference type="OrthoDB" id="1194564at2759"/>
<reference evidence="2 3" key="2">
    <citation type="submission" date="2020-05" db="EMBL/GenBank/DDBJ databases">
        <authorList>
            <person name="Campoy J."/>
            <person name="Schneeberger K."/>
            <person name="Spophaly S."/>
        </authorList>
    </citation>
    <scope>NUCLEOTIDE SEQUENCE [LARGE SCALE GENOMIC DNA]</scope>
    <source>
        <strain evidence="2">PruArmRojPasFocal</strain>
    </source>
</reference>
<dbReference type="Proteomes" id="UP000507222">
    <property type="component" value="Unassembled WGS sequence"/>
</dbReference>
<gene>
    <name evidence="1" type="ORF">CURHAP_LOCUS34316</name>
    <name evidence="2" type="ORF">ORAREDHAP_LOCUS33911</name>
</gene>
<reference evidence="4" key="1">
    <citation type="journal article" date="2020" name="Genome Biol.">
        <title>Gamete binning: chromosome-level and haplotype-resolved genome assembly enabled by high-throughput single-cell sequencing of gamete genomes.</title>
        <authorList>
            <person name="Campoy J.A."/>
            <person name="Sun H."/>
            <person name="Goel M."/>
            <person name="Jiao W.-B."/>
            <person name="Folz-Donahue K."/>
            <person name="Wang N."/>
            <person name="Rubio M."/>
            <person name="Liu C."/>
            <person name="Kukat C."/>
            <person name="Ruiz D."/>
            <person name="Huettel B."/>
            <person name="Schneeberger K."/>
        </authorList>
    </citation>
    <scope>NUCLEOTIDE SEQUENCE [LARGE SCALE GENOMIC DNA]</scope>
    <source>
        <strain evidence="4">cv. Rojo Pasion</strain>
    </source>
</reference>
<evidence type="ECO:0000313" key="1">
    <source>
        <dbReference type="EMBL" id="CAB4281279.1"/>
    </source>
</evidence>